<dbReference type="OrthoDB" id="1853282at2759"/>
<keyword evidence="9" id="KW-1185">Reference proteome</keyword>
<dbReference type="PROSITE" id="PS51775">
    <property type="entry name" value="GTD_BINDING"/>
    <property type="match status" value="1"/>
</dbReference>
<evidence type="ECO:0000313" key="8">
    <source>
        <dbReference type="EMBL" id="EPS58435.1"/>
    </source>
</evidence>
<comment type="subcellular location">
    <subcellularLocation>
        <location evidence="1">Membrane</location>
        <topology evidence="1">Single-pass membrane protein</topology>
    </subcellularLocation>
</comment>
<keyword evidence="3 6" id="KW-1133">Transmembrane helix</keyword>
<keyword evidence="5" id="KW-0175">Coiled coil</keyword>
<evidence type="ECO:0000256" key="1">
    <source>
        <dbReference type="ARBA" id="ARBA00004167"/>
    </source>
</evidence>
<keyword evidence="2 6" id="KW-0812">Transmembrane</keyword>
<reference evidence="8 9" key="1">
    <citation type="journal article" date="2013" name="BMC Genomics">
        <title>The miniature genome of a carnivorous plant Genlisea aurea contains a low number of genes and short non-coding sequences.</title>
        <authorList>
            <person name="Leushkin E.V."/>
            <person name="Sutormin R.A."/>
            <person name="Nabieva E.R."/>
            <person name="Penin A.A."/>
            <person name="Kondrashov A.S."/>
            <person name="Logacheva M.D."/>
        </authorList>
    </citation>
    <scope>NUCLEOTIDE SEQUENCE [LARGE SCALE GENOMIC DNA]</scope>
</reference>
<feature type="non-terminal residue" evidence="8">
    <location>
        <position position="1"/>
    </location>
</feature>
<accession>S8BV39</accession>
<evidence type="ECO:0000256" key="5">
    <source>
        <dbReference type="SAM" id="Coils"/>
    </source>
</evidence>
<dbReference type="GO" id="GO:0016020">
    <property type="term" value="C:membrane"/>
    <property type="evidence" value="ECO:0007669"/>
    <property type="project" value="UniProtKB-SubCell"/>
</dbReference>
<dbReference type="PANTHER" id="PTHR31448:SF9">
    <property type="entry name" value="MYOSIN-BINDING PROTEIN 6-RELATED"/>
    <property type="match status" value="1"/>
</dbReference>
<dbReference type="GO" id="GO:0080115">
    <property type="term" value="F:myosin XI tail binding"/>
    <property type="evidence" value="ECO:0007669"/>
    <property type="project" value="UniProtKB-ARBA"/>
</dbReference>
<dbReference type="PANTHER" id="PTHR31448">
    <property type="entry name" value="MYOSIN-BINDING PROTEIN 2"/>
    <property type="match status" value="1"/>
</dbReference>
<dbReference type="AlphaFoldDB" id="S8BV39"/>
<dbReference type="InterPro" id="IPR007656">
    <property type="entry name" value="GTD-bd"/>
</dbReference>
<evidence type="ECO:0000256" key="6">
    <source>
        <dbReference type="SAM" id="Phobius"/>
    </source>
</evidence>
<evidence type="ECO:0000256" key="3">
    <source>
        <dbReference type="ARBA" id="ARBA00022989"/>
    </source>
</evidence>
<evidence type="ECO:0000256" key="4">
    <source>
        <dbReference type="ARBA" id="ARBA00023136"/>
    </source>
</evidence>
<dbReference type="InterPro" id="IPR039306">
    <property type="entry name" value="MYOB"/>
</dbReference>
<sequence>RSFRKFIEENLGKLPHFVIYALLEWLIIILLFIDGFLAFLSNEIAGFFELKIPCLLCTRIDHILVHRNPNFYYNDSICESHKRDISSLAFCHVHKKLSDIRSMCQGCLLSFSVEKDSEFDKYKSIVGIQHKDDGAEGVYDEKSGILRCSCCGEVLKSRSSSRYKRSFSVNIPTPAPSPRAHFLYDGNKGGGNKDLMSQIMYTELKLMSGAESELPENDDHHDDAETTSAIPLSLDSEELTEDVQRTPIFAKGNKFFRIPLSDSAQASPRFYNRTLANHHLSINRKLDFICMEANDGSDMDGDSLRSQIHFYRKSLMALYMELDEERSASAVAAKNAMAMITRLQAEKAAVQMDALQYQRMMEEQAEYDQEALQVMKDLVLRREEDLMALESENEVYRHRYGEINVISSEVNDSDEDYYHDLKSQACSSSSFSSGGADQQNEHIGYSFEEPSSLEGQRTHLVSLVKELEGRLKAPPVEIFNSSRLFTGKEDEQEEVSVLRERIRSLEAERDFLKHVAMAAQQGDDGMKLLNEIAHHLRRLRQVVISLSDE</sequence>
<feature type="non-terminal residue" evidence="8">
    <location>
        <position position="549"/>
    </location>
</feature>
<feature type="transmembrane region" description="Helical" evidence="6">
    <location>
        <begin position="21"/>
        <end position="40"/>
    </location>
</feature>
<organism evidence="8 9">
    <name type="scientific">Genlisea aurea</name>
    <dbReference type="NCBI Taxonomy" id="192259"/>
    <lineage>
        <taxon>Eukaryota</taxon>
        <taxon>Viridiplantae</taxon>
        <taxon>Streptophyta</taxon>
        <taxon>Embryophyta</taxon>
        <taxon>Tracheophyta</taxon>
        <taxon>Spermatophyta</taxon>
        <taxon>Magnoliopsida</taxon>
        <taxon>eudicotyledons</taxon>
        <taxon>Gunneridae</taxon>
        <taxon>Pentapetalae</taxon>
        <taxon>asterids</taxon>
        <taxon>lamiids</taxon>
        <taxon>Lamiales</taxon>
        <taxon>Lentibulariaceae</taxon>
        <taxon>Genlisea</taxon>
    </lineage>
</organism>
<dbReference type="Pfam" id="PF04576">
    <property type="entry name" value="Zein-binding"/>
    <property type="match status" value="1"/>
</dbReference>
<dbReference type="EMBL" id="AUSU01009226">
    <property type="protein sequence ID" value="EPS58435.1"/>
    <property type="molecule type" value="Genomic_DNA"/>
</dbReference>
<keyword evidence="4 6" id="KW-0472">Membrane</keyword>
<name>S8BV39_9LAMI</name>
<evidence type="ECO:0000256" key="2">
    <source>
        <dbReference type="ARBA" id="ARBA00022692"/>
    </source>
</evidence>
<dbReference type="Proteomes" id="UP000015453">
    <property type="component" value="Unassembled WGS sequence"/>
</dbReference>
<feature type="coiled-coil region" evidence="5">
    <location>
        <begin position="488"/>
        <end position="515"/>
    </location>
</feature>
<evidence type="ECO:0000259" key="7">
    <source>
        <dbReference type="PROSITE" id="PS51775"/>
    </source>
</evidence>
<proteinExistence type="predicted"/>
<gene>
    <name evidence="8" type="ORF">M569_16379</name>
</gene>
<comment type="caution">
    <text evidence="8">The sequence shown here is derived from an EMBL/GenBank/DDBJ whole genome shotgun (WGS) entry which is preliminary data.</text>
</comment>
<protein>
    <recommendedName>
        <fullName evidence="7">GTD-binding domain-containing protein</fullName>
    </recommendedName>
</protein>
<feature type="domain" description="GTD-binding" evidence="7">
    <location>
        <begin position="299"/>
        <end position="397"/>
    </location>
</feature>
<evidence type="ECO:0000313" key="9">
    <source>
        <dbReference type="Proteomes" id="UP000015453"/>
    </source>
</evidence>